<keyword evidence="1" id="KW-0732">Signal</keyword>
<evidence type="ECO:0000313" key="2">
    <source>
        <dbReference type="EMBL" id="QHI71805.1"/>
    </source>
</evidence>
<feature type="signal peptide" evidence="1">
    <location>
        <begin position="1"/>
        <end position="33"/>
    </location>
</feature>
<evidence type="ECO:0000256" key="1">
    <source>
        <dbReference type="SAM" id="SignalP"/>
    </source>
</evidence>
<dbReference type="Proteomes" id="UP000463883">
    <property type="component" value="Chromosome"/>
</dbReference>
<evidence type="ECO:0000313" key="3">
    <source>
        <dbReference type="Proteomes" id="UP000463883"/>
    </source>
</evidence>
<protein>
    <submittedName>
        <fullName evidence="2">Uncharacterized protein</fullName>
    </submittedName>
</protein>
<name>A0A6P1MLE6_9FIRM</name>
<sequence>MKKFNFKGRKHVVTATCLLVGMFVLTTAVYANYDDARGYTNYKDAVKDLVFNQNNFSANGEMTVLVDGKEMASMKGDFNLDGKDYYFKTVSQDNLSNRDNKYENIQVTKDGKTFYYYPKTNSYTVSDANKDFRPDMSDPTVKKGVRFAELFADTMVGDLKNNFVLKSKDGDNRTYSVNVSGSQIPEVVNAGISLMFTAANNDNGSSYDVLYENYQKSLAAYYKQQTGKEMTQDVYNSWNKEMEKINGDFSKKYYDILSAKGSGVVYVKADGTYEYYQTYDQYAKNAKTEVINDRNIMKLLGNDPYIDSASCNFTLNKEGKLIENQMEASMAGVDSKGEKHTITMKANYKITDYGKTKVEAFDTTGKTKEN</sequence>
<dbReference type="KEGG" id="amic:Ami3637_04840"/>
<proteinExistence type="predicted"/>
<keyword evidence="3" id="KW-1185">Reference proteome</keyword>
<feature type="chain" id="PRO_5038391945" evidence="1">
    <location>
        <begin position="34"/>
        <end position="370"/>
    </location>
</feature>
<dbReference type="AlphaFoldDB" id="A0A6P1MLE6"/>
<accession>A0A6P1MLE6</accession>
<organism evidence="2 3">
    <name type="scientific">Aminipila terrae</name>
    <dbReference type="NCBI Taxonomy" id="2697030"/>
    <lineage>
        <taxon>Bacteria</taxon>
        <taxon>Bacillati</taxon>
        <taxon>Bacillota</taxon>
        <taxon>Clostridia</taxon>
        <taxon>Peptostreptococcales</taxon>
        <taxon>Anaerovoracaceae</taxon>
        <taxon>Aminipila</taxon>
    </lineage>
</organism>
<dbReference type="EMBL" id="CP047591">
    <property type="protein sequence ID" value="QHI71805.1"/>
    <property type="molecule type" value="Genomic_DNA"/>
</dbReference>
<reference evidence="2 3" key="1">
    <citation type="submission" date="2020-01" db="EMBL/GenBank/DDBJ databases">
        <title>Genomic analysis of Aminipila sp. CBA3637.</title>
        <authorList>
            <person name="Kim Y.B."/>
            <person name="Roh S.W."/>
        </authorList>
    </citation>
    <scope>NUCLEOTIDE SEQUENCE [LARGE SCALE GENOMIC DNA]</scope>
    <source>
        <strain evidence="2 3">CBA3637</strain>
    </source>
</reference>
<gene>
    <name evidence="2" type="ORF">Ami3637_04840</name>
</gene>
<dbReference type="RefSeq" id="WP_162361579.1">
    <property type="nucleotide sequence ID" value="NZ_CP047591.1"/>
</dbReference>